<dbReference type="EMBL" id="KB468168">
    <property type="protein sequence ID" value="PCH44686.1"/>
    <property type="molecule type" value="Genomic_DNA"/>
</dbReference>
<reference evidence="1 2" key="1">
    <citation type="journal article" date="2012" name="Science">
        <title>The Paleozoic origin of enzymatic lignin decomposition reconstructed from 31 fungal genomes.</title>
        <authorList>
            <person name="Floudas D."/>
            <person name="Binder M."/>
            <person name="Riley R."/>
            <person name="Barry K."/>
            <person name="Blanchette R.A."/>
            <person name="Henrissat B."/>
            <person name="Martinez A.T."/>
            <person name="Otillar R."/>
            <person name="Spatafora J.W."/>
            <person name="Yadav J.S."/>
            <person name="Aerts A."/>
            <person name="Benoit I."/>
            <person name="Boyd A."/>
            <person name="Carlson A."/>
            <person name="Copeland A."/>
            <person name="Coutinho P.M."/>
            <person name="de Vries R.P."/>
            <person name="Ferreira P."/>
            <person name="Findley K."/>
            <person name="Foster B."/>
            <person name="Gaskell J."/>
            <person name="Glotzer D."/>
            <person name="Gorecki P."/>
            <person name="Heitman J."/>
            <person name="Hesse C."/>
            <person name="Hori C."/>
            <person name="Igarashi K."/>
            <person name="Jurgens J.A."/>
            <person name="Kallen N."/>
            <person name="Kersten P."/>
            <person name="Kohler A."/>
            <person name="Kuees U."/>
            <person name="Kumar T.K.A."/>
            <person name="Kuo A."/>
            <person name="LaButti K."/>
            <person name="Larrondo L.F."/>
            <person name="Lindquist E."/>
            <person name="Ling A."/>
            <person name="Lombard V."/>
            <person name="Lucas S."/>
            <person name="Lundell T."/>
            <person name="Martin R."/>
            <person name="McLaughlin D.J."/>
            <person name="Morgenstern I."/>
            <person name="Morin E."/>
            <person name="Murat C."/>
            <person name="Nagy L.G."/>
            <person name="Nolan M."/>
            <person name="Ohm R.A."/>
            <person name="Patyshakuliyeva A."/>
            <person name="Rokas A."/>
            <person name="Ruiz-Duenas F.J."/>
            <person name="Sabat G."/>
            <person name="Salamov A."/>
            <person name="Samejima M."/>
            <person name="Schmutz J."/>
            <person name="Slot J.C."/>
            <person name="St John F."/>
            <person name="Stenlid J."/>
            <person name="Sun H."/>
            <person name="Sun S."/>
            <person name="Syed K."/>
            <person name="Tsang A."/>
            <person name="Wiebenga A."/>
            <person name="Young D."/>
            <person name="Pisabarro A."/>
            <person name="Eastwood D.C."/>
            <person name="Martin F."/>
            <person name="Cullen D."/>
            <person name="Grigoriev I.V."/>
            <person name="Hibbett D.S."/>
        </authorList>
    </citation>
    <scope>NUCLEOTIDE SEQUENCE [LARGE SCALE GENOMIC DNA]</scope>
    <source>
        <strain evidence="1 2">MD-104</strain>
    </source>
</reference>
<dbReference type="Proteomes" id="UP000218811">
    <property type="component" value="Unassembled WGS sequence"/>
</dbReference>
<accession>A0A2H3JRB0</accession>
<proteinExistence type="predicted"/>
<keyword evidence="2" id="KW-1185">Reference proteome</keyword>
<evidence type="ECO:0000313" key="2">
    <source>
        <dbReference type="Proteomes" id="UP000218811"/>
    </source>
</evidence>
<evidence type="ECO:0000313" key="1">
    <source>
        <dbReference type="EMBL" id="PCH44686.1"/>
    </source>
</evidence>
<name>A0A2H3JRB0_WOLCO</name>
<protein>
    <submittedName>
        <fullName evidence="1">Uncharacterized protein</fullName>
    </submittedName>
</protein>
<organism evidence="1 2">
    <name type="scientific">Wolfiporia cocos (strain MD-104)</name>
    <name type="common">Brown rot fungus</name>
    <dbReference type="NCBI Taxonomy" id="742152"/>
    <lineage>
        <taxon>Eukaryota</taxon>
        <taxon>Fungi</taxon>
        <taxon>Dikarya</taxon>
        <taxon>Basidiomycota</taxon>
        <taxon>Agaricomycotina</taxon>
        <taxon>Agaricomycetes</taxon>
        <taxon>Polyporales</taxon>
        <taxon>Phaeolaceae</taxon>
        <taxon>Wolfiporia</taxon>
    </lineage>
</organism>
<sequence length="137" mass="15801">MLSQITSANSSLELLIIRLDGQLTPFNATFWQRVYDELGRLVRVLPQVVVMLHLFKLARQCYERTTSDTSWTQSLIGEILDAMQGFRRQSGRIVVCYSLREERQKEVDRLRLGGLLWSQFMKSLCPQIPDSPPLVSD</sequence>
<dbReference type="AlphaFoldDB" id="A0A2H3JRB0"/>
<gene>
    <name evidence="1" type="ORF">WOLCODRAFT_154722</name>
</gene>